<dbReference type="EMBL" id="BRXW01000455">
    <property type="protein sequence ID" value="GMH56607.1"/>
    <property type="molecule type" value="Genomic_DNA"/>
</dbReference>
<protein>
    <submittedName>
        <fullName evidence="1">Uncharacterized protein</fullName>
    </submittedName>
</protein>
<sequence length="187" mass="20458">MDVNLSNEIPSLPRIESDEQQVGVLVPVGVSPGQQFCMNVLVPAGALRGHQFRVTVNGSSFWVTCPLTTGPGQHLRFKLPHTSISTSVNTSTSYIVGGGDSSATPAPVIAKDVHEDRERAYDEALKRERIQRGENHGNIAMYMVVAKFPSSDGWKVAVQRYNNIPAVYFFKHSSFANNESLKPFAAI</sequence>
<dbReference type="AlphaFoldDB" id="A0A9W6ZLI7"/>
<evidence type="ECO:0000313" key="1">
    <source>
        <dbReference type="EMBL" id="GMH56607.1"/>
    </source>
</evidence>
<proteinExistence type="predicted"/>
<organism evidence="1 2">
    <name type="scientific">Triparma laevis f. longispina</name>
    <dbReference type="NCBI Taxonomy" id="1714387"/>
    <lineage>
        <taxon>Eukaryota</taxon>
        <taxon>Sar</taxon>
        <taxon>Stramenopiles</taxon>
        <taxon>Ochrophyta</taxon>
        <taxon>Bolidophyceae</taxon>
        <taxon>Parmales</taxon>
        <taxon>Triparmaceae</taxon>
        <taxon>Triparma</taxon>
    </lineage>
</organism>
<comment type="caution">
    <text evidence="1">The sequence shown here is derived from an EMBL/GenBank/DDBJ whole genome shotgun (WGS) entry which is preliminary data.</text>
</comment>
<evidence type="ECO:0000313" key="2">
    <source>
        <dbReference type="Proteomes" id="UP001165122"/>
    </source>
</evidence>
<dbReference type="Proteomes" id="UP001165122">
    <property type="component" value="Unassembled WGS sequence"/>
</dbReference>
<gene>
    <name evidence="1" type="ORF">TrLO_g14352</name>
</gene>
<keyword evidence="2" id="KW-1185">Reference proteome</keyword>
<accession>A0A9W6ZLI7</accession>
<reference evidence="2" key="1">
    <citation type="journal article" date="2023" name="Commun. Biol.">
        <title>Genome analysis of Parmales, the sister group of diatoms, reveals the evolutionary specialization of diatoms from phago-mixotrophs to photoautotrophs.</title>
        <authorList>
            <person name="Ban H."/>
            <person name="Sato S."/>
            <person name="Yoshikawa S."/>
            <person name="Yamada K."/>
            <person name="Nakamura Y."/>
            <person name="Ichinomiya M."/>
            <person name="Sato N."/>
            <person name="Blanc-Mathieu R."/>
            <person name="Endo H."/>
            <person name="Kuwata A."/>
            <person name="Ogata H."/>
        </authorList>
    </citation>
    <scope>NUCLEOTIDE SEQUENCE [LARGE SCALE GENOMIC DNA]</scope>
    <source>
        <strain evidence="2">NIES 3700</strain>
    </source>
</reference>
<name>A0A9W6ZLI7_9STRA</name>